<proteinExistence type="predicted"/>
<organism evidence="2 3">
    <name type="scientific">Synechococcus phage S-RSM4</name>
    <dbReference type="NCBI Taxonomy" id="555387"/>
    <lineage>
        <taxon>Viruses</taxon>
        <taxon>Duplodnaviria</taxon>
        <taxon>Heunggongvirae</taxon>
        <taxon>Uroviricota</taxon>
        <taxon>Caudoviricetes</taxon>
        <taxon>Pantevenvirales</taxon>
        <taxon>Kyanoviridae</taxon>
        <taxon>Gibbetvirus</taxon>
        <taxon>Gibbetvirus rsm4</taxon>
    </lineage>
</organism>
<dbReference type="GeneID" id="8303464"/>
<feature type="region of interest" description="Disordered" evidence="1">
    <location>
        <begin position="187"/>
        <end position="266"/>
    </location>
</feature>
<dbReference type="KEGG" id="vg:8303464"/>
<evidence type="ECO:0000313" key="2">
    <source>
        <dbReference type="EMBL" id="CAR63428.1"/>
    </source>
</evidence>
<dbReference type="InterPro" id="IPR057120">
    <property type="entry name" value="Phage_TTP_2"/>
</dbReference>
<reference evidence="2 3" key="1">
    <citation type="journal article" date="2009" name="Environ. Microbiol.">
        <title>Comparative genomics of marine cyanomyoviruses reveals the widespread occurrence of Synechococcus host genes localized to a hyperplastic region: implications for mechanisms of cyanophage evolution.</title>
        <authorList>
            <person name="Millard A.D."/>
            <person name="Zwirglmaier K."/>
            <person name="Downey M.J."/>
            <person name="Mann N.H."/>
            <person name="Scanlan D.J."/>
        </authorList>
    </citation>
    <scope>NUCLEOTIDE SEQUENCE</scope>
</reference>
<feature type="compositionally biased region" description="Polar residues" evidence="1">
    <location>
        <begin position="208"/>
        <end position="232"/>
    </location>
</feature>
<keyword evidence="3" id="KW-1185">Reference proteome</keyword>
<gene>
    <name evidence="2" type="ORF">SRSM4_231</name>
</gene>
<dbReference type="Pfam" id="PF23849">
    <property type="entry name" value="Phage_TTP_2"/>
    <property type="match status" value="1"/>
</dbReference>
<dbReference type="RefSeq" id="YP_003097465.1">
    <property type="nucleotide sequence ID" value="NC_013085.1"/>
</dbReference>
<name>C7BVJ9_9CAUD</name>
<dbReference type="Proteomes" id="UP000001515">
    <property type="component" value="Segment"/>
</dbReference>
<feature type="compositionally biased region" description="Low complexity" evidence="1">
    <location>
        <begin position="189"/>
        <end position="206"/>
    </location>
</feature>
<dbReference type="EMBL" id="FM207411">
    <property type="protein sequence ID" value="CAR63428.1"/>
    <property type="molecule type" value="Genomic_DNA"/>
</dbReference>
<dbReference type="OrthoDB" id="14319at10239"/>
<sequence>MSFSNNFVVMFEGYPYGLIDQEQVVYMCDEAQLPNVNTATGSINGLYTGLGNVDYPHTKVFTELQLGFMLDANLTVLKFLNAWYESIFHTTGGRNENRVVRLNYKDDYAGNIMITKTEIGPNSTTQRRPITYVLEKAYPYAIDAVPLQFGSSQITKVTAQFKYQRHYTLNSDVSDVKDNALRPSPVTRAAEPTQTAADQEQAAEQPRNPANSEPVNTNGQGTEFLPTDSSTGYRGEGNPDGELLYPNGTPVYRPDGTIRNSQFDPF</sequence>
<protein>
    <submittedName>
        <fullName evidence="2">Hypothetical cyanophage protein</fullName>
    </submittedName>
</protein>
<evidence type="ECO:0000313" key="3">
    <source>
        <dbReference type="Proteomes" id="UP000001515"/>
    </source>
</evidence>
<evidence type="ECO:0000256" key="1">
    <source>
        <dbReference type="SAM" id="MobiDB-lite"/>
    </source>
</evidence>
<accession>C7BVJ9</accession>